<accession>A0A242K3A2</accession>
<reference evidence="3" key="2">
    <citation type="submission" date="2017-05" db="EMBL/GenBank/DDBJ databases">
        <authorList>
            <consortium name="The Broad Institute Genomics Platform"/>
            <consortium name="The Broad Institute Genomic Center for Infectious Diseases"/>
            <person name="Earl A."/>
            <person name="Manson A."/>
            <person name="Schwartman J."/>
            <person name="Gilmore M."/>
            <person name="Abouelleil A."/>
            <person name="Cao P."/>
            <person name="Chapman S."/>
            <person name="Cusick C."/>
            <person name="Shea T."/>
            <person name="Young S."/>
            <person name="Neafsey D."/>
            <person name="Nusbaum C."/>
            <person name="Birren B."/>
        </authorList>
    </citation>
    <scope>NUCLEOTIDE SEQUENCE</scope>
    <source>
        <strain evidence="3">9E7_DIV0242</strain>
    </source>
</reference>
<reference evidence="3" key="3">
    <citation type="submission" date="2024-03" db="EMBL/GenBank/DDBJ databases">
        <title>The Genome Sequence of Enterococcus sp. DIV0242b.</title>
        <authorList>
            <consortium name="The Broad Institute Genomics Platform"/>
            <consortium name="The Broad Institute Microbial Omics Core"/>
            <consortium name="The Broad Institute Genomic Center for Infectious Diseases"/>
            <person name="Earl A."/>
            <person name="Manson A."/>
            <person name="Gilmore M."/>
            <person name="Schwartman J."/>
            <person name="Shea T."/>
            <person name="Abouelleil A."/>
            <person name="Cao P."/>
            <person name="Chapman S."/>
            <person name="Cusick C."/>
            <person name="Young S."/>
            <person name="Neafsey D."/>
            <person name="Nusbaum C."/>
            <person name="Birren B."/>
        </authorList>
    </citation>
    <scope>NUCLEOTIDE SEQUENCE</scope>
    <source>
        <strain evidence="3">9E7_DIV0242</strain>
    </source>
</reference>
<evidence type="ECO:0000313" key="2">
    <source>
        <dbReference type="EMBL" id="OTP11516.1"/>
    </source>
</evidence>
<gene>
    <name evidence="3" type="ORF">A5888_003315</name>
    <name evidence="2" type="ORF">A5888_003615</name>
</gene>
<dbReference type="CDD" id="cd04301">
    <property type="entry name" value="NAT_SF"/>
    <property type="match status" value="1"/>
</dbReference>
<evidence type="ECO:0000313" key="4">
    <source>
        <dbReference type="Proteomes" id="UP000195141"/>
    </source>
</evidence>
<keyword evidence="4" id="KW-1185">Reference proteome</keyword>
<dbReference type="RefSeq" id="WP_086350602.1">
    <property type="nucleotide sequence ID" value="NZ_CP147247.1"/>
</dbReference>
<dbReference type="Proteomes" id="UP000195141">
    <property type="component" value="Chromosome"/>
</dbReference>
<evidence type="ECO:0000313" key="3">
    <source>
        <dbReference type="EMBL" id="WYJ91547.1"/>
    </source>
</evidence>
<sequence>MLKLVDQENSQELYEYYCTNLVGTAPYYHEASKKQWLESFYEDRDYEGDKKYSELVTYCSQSDAGIINGFIQFGVSSYGYDEEGEKSFETRTGVIRQLHFLEGQTVVGQKLFKTAVDYFQERTVPLSYAFFHALGLTCTGNHGKLHESMPEIAALLLNNGFGIEHTNVYYKKNLQVAKEKIESTLHIKRAVKTEHHTQMFTFYENEEAVGQANIAFLPETSITYLRWIFMLDDQQNKGFGTQALQLIFAYLSQQGITELHTDTADANSRAQHVYEKNGFQHSGLTRSYMRV</sequence>
<dbReference type="Pfam" id="PF00583">
    <property type="entry name" value="Acetyltransf_1"/>
    <property type="match status" value="1"/>
</dbReference>
<reference evidence="2" key="1">
    <citation type="submission" date="2017-05" db="EMBL/GenBank/DDBJ databases">
        <title>The Genome Sequence of Enterococcus sp. 9E7_DIV0242.</title>
        <authorList>
            <consortium name="The Broad Institute Genomics Platform"/>
            <consortium name="The Broad Institute Genomic Center for Infectious Diseases"/>
            <person name="Earl A."/>
            <person name="Manson A."/>
            <person name="Schwartman J."/>
            <person name="Gilmore M."/>
            <person name="Abouelleil A."/>
            <person name="Cao P."/>
            <person name="Chapman S."/>
            <person name="Cusick C."/>
            <person name="Shea T."/>
            <person name="Young S."/>
            <person name="Neafsey D."/>
            <person name="Nusbaum C."/>
            <person name="Birren B."/>
        </authorList>
    </citation>
    <scope>NUCLEOTIDE SEQUENCE [LARGE SCALE GENOMIC DNA]</scope>
    <source>
        <strain evidence="2">9E7_DIV0242</strain>
    </source>
</reference>
<feature type="domain" description="N-acetyltransferase" evidence="1">
    <location>
        <begin position="150"/>
        <end position="291"/>
    </location>
</feature>
<evidence type="ECO:0000259" key="1">
    <source>
        <dbReference type="PROSITE" id="PS51186"/>
    </source>
</evidence>
<protein>
    <recommendedName>
        <fullName evidence="1">N-acetyltransferase domain-containing protein</fullName>
    </recommendedName>
</protein>
<dbReference type="GO" id="GO:0016747">
    <property type="term" value="F:acyltransferase activity, transferring groups other than amino-acyl groups"/>
    <property type="evidence" value="ECO:0007669"/>
    <property type="project" value="InterPro"/>
</dbReference>
<name>A0A242K3A2_9ENTE</name>
<proteinExistence type="predicted"/>
<dbReference type="InterPro" id="IPR016181">
    <property type="entry name" value="Acyl_CoA_acyltransferase"/>
</dbReference>
<organism evidence="2">
    <name type="scientific">Candidatus Enterococcus clewellii</name>
    <dbReference type="NCBI Taxonomy" id="1834193"/>
    <lineage>
        <taxon>Bacteria</taxon>
        <taxon>Bacillati</taxon>
        <taxon>Bacillota</taxon>
        <taxon>Bacilli</taxon>
        <taxon>Lactobacillales</taxon>
        <taxon>Enterococcaceae</taxon>
        <taxon>Enterococcus</taxon>
    </lineage>
</organism>
<dbReference type="EMBL" id="NGMM01000007">
    <property type="protein sequence ID" value="OTP11516.1"/>
    <property type="molecule type" value="Genomic_DNA"/>
</dbReference>
<dbReference type="Gene3D" id="3.40.630.30">
    <property type="match status" value="1"/>
</dbReference>
<dbReference type="SUPFAM" id="SSF55729">
    <property type="entry name" value="Acyl-CoA N-acyltransferases (Nat)"/>
    <property type="match status" value="1"/>
</dbReference>
<dbReference type="EMBL" id="CP147247">
    <property type="protein sequence ID" value="WYJ91547.1"/>
    <property type="molecule type" value="Genomic_DNA"/>
</dbReference>
<dbReference type="InterPro" id="IPR000182">
    <property type="entry name" value="GNAT_dom"/>
</dbReference>
<dbReference type="PROSITE" id="PS51186">
    <property type="entry name" value="GNAT"/>
    <property type="match status" value="1"/>
</dbReference>
<dbReference type="OrthoDB" id="9127144at2"/>
<dbReference type="AlphaFoldDB" id="A0A242K3A2"/>